<evidence type="ECO:0000256" key="3">
    <source>
        <dbReference type="ARBA" id="ARBA00022737"/>
    </source>
</evidence>
<evidence type="ECO:0000256" key="2">
    <source>
        <dbReference type="ARBA" id="ARBA00022664"/>
    </source>
</evidence>
<comment type="caution">
    <text evidence="6">The sequence shown here is derived from an EMBL/GenBank/DDBJ whole genome shotgun (WGS) entry which is preliminary data.</text>
</comment>
<comment type="subcellular location">
    <subcellularLocation>
        <location evidence="1">Nucleus</location>
    </subcellularLocation>
</comment>
<protein>
    <submittedName>
        <fullName evidence="6">Squamous cell carcinoma antigen recognized by T-cells 3</fullName>
    </submittedName>
</protein>
<dbReference type="InterPro" id="IPR011990">
    <property type="entry name" value="TPR-like_helical_dom_sf"/>
</dbReference>
<dbReference type="SMART" id="SM00386">
    <property type="entry name" value="HAT"/>
    <property type="match status" value="3"/>
</dbReference>
<dbReference type="GO" id="GO:0005634">
    <property type="term" value="C:nucleus"/>
    <property type="evidence" value="ECO:0007669"/>
    <property type="project" value="UniProtKB-SubCell"/>
</dbReference>
<evidence type="ECO:0000313" key="7">
    <source>
        <dbReference type="Proteomes" id="UP001054945"/>
    </source>
</evidence>
<dbReference type="EMBL" id="BPLR01015579">
    <property type="protein sequence ID" value="GIY77089.1"/>
    <property type="molecule type" value="Genomic_DNA"/>
</dbReference>
<gene>
    <name evidence="6" type="primary">Sart3</name>
    <name evidence="6" type="ORF">CEXT_798841</name>
</gene>
<keyword evidence="5" id="KW-0539">Nucleus</keyword>
<evidence type="ECO:0000256" key="1">
    <source>
        <dbReference type="ARBA" id="ARBA00004123"/>
    </source>
</evidence>
<dbReference type="GO" id="GO:0008380">
    <property type="term" value="P:RNA splicing"/>
    <property type="evidence" value="ECO:0007669"/>
    <property type="project" value="UniProtKB-KW"/>
</dbReference>
<dbReference type="GO" id="GO:0006397">
    <property type="term" value="P:mRNA processing"/>
    <property type="evidence" value="ECO:0007669"/>
    <property type="project" value="UniProtKB-KW"/>
</dbReference>
<reference evidence="6 7" key="1">
    <citation type="submission" date="2021-06" db="EMBL/GenBank/DDBJ databases">
        <title>Caerostris extrusa draft genome.</title>
        <authorList>
            <person name="Kono N."/>
            <person name="Arakawa K."/>
        </authorList>
    </citation>
    <scope>NUCLEOTIDE SEQUENCE [LARGE SCALE GENOMIC DNA]</scope>
</reference>
<organism evidence="6 7">
    <name type="scientific">Caerostris extrusa</name>
    <name type="common">Bark spider</name>
    <name type="synonym">Caerostris bankana</name>
    <dbReference type="NCBI Taxonomy" id="172846"/>
    <lineage>
        <taxon>Eukaryota</taxon>
        <taxon>Metazoa</taxon>
        <taxon>Ecdysozoa</taxon>
        <taxon>Arthropoda</taxon>
        <taxon>Chelicerata</taxon>
        <taxon>Arachnida</taxon>
        <taxon>Araneae</taxon>
        <taxon>Araneomorphae</taxon>
        <taxon>Entelegynae</taxon>
        <taxon>Araneoidea</taxon>
        <taxon>Araneidae</taxon>
        <taxon>Caerostris</taxon>
    </lineage>
</organism>
<proteinExistence type="predicted"/>
<evidence type="ECO:0000256" key="4">
    <source>
        <dbReference type="ARBA" id="ARBA00023187"/>
    </source>
</evidence>
<evidence type="ECO:0000313" key="6">
    <source>
        <dbReference type="EMBL" id="GIY77089.1"/>
    </source>
</evidence>
<dbReference type="InterPro" id="IPR003107">
    <property type="entry name" value="HAT"/>
</dbReference>
<dbReference type="Gene3D" id="1.25.40.10">
    <property type="entry name" value="Tetratricopeptide repeat domain"/>
    <property type="match status" value="1"/>
</dbReference>
<dbReference type="AlphaFoldDB" id="A0AAV4W5E1"/>
<dbReference type="PANTHER" id="PTHR17204">
    <property type="entry name" value="PRE-MRNA PROCESSING PROTEIN PRP39-RELATED"/>
    <property type="match status" value="1"/>
</dbReference>
<name>A0AAV4W5E1_CAEEX</name>
<keyword evidence="4" id="KW-0508">mRNA splicing</keyword>
<dbReference type="SUPFAM" id="SSF48452">
    <property type="entry name" value="TPR-like"/>
    <property type="match status" value="1"/>
</dbReference>
<keyword evidence="3" id="KW-0677">Repeat</keyword>
<accession>A0AAV4W5E1</accession>
<evidence type="ECO:0000256" key="5">
    <source>
        <dbReference type="ARBA" id="ARBA00023242"/>
    </source>
</evidence>
<dbReference type="Pfam" id="PF23240">
    <property type="entry name" value="HAT_PRP39_N"/>
    <property type="match status" value="1"/>
</dbReference>
<dbReference type="Proteomes" id="UP001054945">
    <property type="component" value="Unassembled WGS sequence"/>
</dbReference>
<sequence length="208" mass="24508">MKILFQFRRGFVGGFDDDDDEDKISLLQRQIEASPYTYENHVKLISVCRKKKEYEELFAARERMSELFPMTPELWIDWINDERKVGSSKLDLRTRLNSLYERALKDYPSVSIWSEYGSSPLALLEIHSKCDLDRVREIFERAITSVGIHVVQGSLIWESFRELEVYWLIQLKNNETASKKLETKNKVFGLFKRQLSVPLLGKFYSLIN</sequence>
<dbReference type="PANTHER" id="PTHR17204:SF25">
    <property type="entry name" value="RRM DOMAIN-CONTAINING PROTEIN"/>
    <property type="match status" value="1"/>
</dbReference>
<keyword evidence="2" id="KW-0507">mRNA processing</keyword>
<keyword evidence="7" id="KW-1185">Reference proteome</keyword>